<comment type="similarity">
    <text evidence="2">Belongs to the nematode transthyretin-like family.</text>
</comment>
<dbReference type="Proteomes" id="UP001201812">
    <property type="component" value="Unassembled WGS sequence"/>
</dbReference>
<evidence type="ECO:0000256" key="5">
    <source>
        <dbReference type="SAM" id="SignalP"/>
    </source>
</evidence>
<gene>
    <name evidence="6" type="ORF">DdX_06704</name>
</gene>
<dbReference type="GO" id="GO:0005576">
    <property type="term" value="C:extracellular region"/>
    <property type="evidence" value="ECO:0007669"/>
    <property type="project" value="UniProtKB-SubCell"/>
</dbReference>
<keyword evidence="7" id="KW-1185">Reference proteome</keyword>
<keyword evidence="4 5" id="KW-0732">Signal</keyword>
<comment type="subcellular location">
    <subcellularLocation>
        <location evidence="1">Secreted</location>
    </subcellularLocation>
</comment>
<dbReference type="PANTHER" id="PTHR21700:SF30">
    <property type="entry name" value="TRANSTHYRETIN-LIKE FAMILY PROTEIN"/>
    <property type="match status" value="1"/>
</dbReference>
<accession>A0AAD4NAY1</accession>
<dbReference type="GO" id="GO:0009986">
    <property type="term" value="C:cell surface"/>
    <property type="evidence" value="ECO:0007669"/>
    <property type="project" value="InterPro"/>
</dbReference>
<reference evidence="6" key="1">
    <citation type="submission" date="2022-01" db="EMBL/GenBank/DDBJ databases">
        <title>Genome Sequence Resource for Two Populations of Ditylenchus destructor, the Migratory Endoparasitic Phytonematode.</title>
        <authorList>
            <person name="Zhang H."/>
            <person name="Lin R."/>
            <person name="Xie B."/>
        </authorList>
    </citation>
    <scope>NUCLEOTIDE SEQUENCE</scope>
    <source>
        <strain evidence="6">BazhouSP</strain>
    </source>
</reference>
<evidence type="ECO:0000256" key="3">
    <source>
        <dbReference type="ARBA" id="ARBA00022525"/>
    </source>
</evidence>
<dbReference type="Pfam" id="PF01060">
    <property type="entry name" value="TTR-52"/>
    <property type="match status" value="1"/>
</dbReference>
<sequence length="136" mass="15759">MKIALSILIAVVVLGSECYATYHSITAMGQLFCNREPKANVEVNLKEHDTFDPDDLKNTTHSDSVGTFNVFGWEDEYGKVEFYIRIVHNCEVKDSTRCYRETDYEVPQWKMDKIYDMGPINLNLKGTKRDYETCNK</sequence>
<dbReference type="EMBL" id="JAKKPZ010000008">
    <property type="protein sequence ID" value="KAI1718284.1"/>
    <property type="molecule type" value="Genomic_DNA"/>
</dbReference>
<feature type="signal peptide" evidence="5">
    <location>
        <begin position="1"/>
        <end position="20"/>
    </location>
</feature>
<evidence type="ECO:0000313" key="6">
    <source>
        <dbReference type="EMBL" id="KAI1718284.1"/>
    </source>
</evidence>
<dbReference type="PANTHER" id="PTHR21700">
    <property type="entry name" value="TRANSTHYRETIN-LIKE FAMILY PROTEIN-RELATED"/>
    <property type="match status" value="1"/>
</dbReference>
<feature type="chain" id="PRO_5042195736" evidence="5">
    <location>
        <begin position="21"/>
        <end position="136"/>
    </location>
</feature>
<name>A0AAD4NAY1_9BILA</name>
<evidence type="ECO:0000313" key="7">
    <source>
        <dbReference type="Proteomes" id="UP001201812"/>
    </source>
</evidence>
<protein>
    <submittedName>
        <fullName evidence="6">Transthyretin-like family domain-containing protein</fullName>
    </submittedName>
</protein>
<dbReference type="InterPro" id="IPR001534">
    <property type="entry name" value="Transthyretin-like"/>
</dbReference>
<dbReference type="Gene3D" id="2.60.40.3330">
    <property type="match status" value="1"/>
</dbReference>
<evidence type="ECO:0000256" key="2">
    <source>
        <dbReference type="ARBA" id="ARBA00010112"/>
    </source>
</evidence>
<organism evidence="6 7">
    <name type="scientific">Ditylenchus destructor</name>
    <dbReference type="NCBI Taxonomy" id="166010"/>
    <lineage>
        <taxon>Eukaryota</taxon>
        <taxon>Metazoa</taxon>
        <taxon>Ecdysozoa</taxon>
        <taxon>Nematoda</taxon>
        <taxon>Chromadorea</taxon>
        <taxon>Rhabditida</taxon>
        <taxon>Tylenchina</taxon>
        <taxon>Tylenchomorpha</taxon>
        <taxon>Sphaerularioidea</taxon>
        <taxon>Anguinidae</taxon>
        <taxon>Anguininae</taxon>
        <taxon>Ditylenchus</taxon>
    </lineage>
</organism>
<evidence type="ECO:0000256" key="4">
    <source>
        <dbReference type="ARBA" id="ARBA00022729"/>
    </source>
</evidence>
<comment type="caution">
    <text evidence="6">The sequence shown here is derived from an EMBL/GenBank/DDBJ whole genome shotgun (WGS) entry which is preliminary data.</text>
</comment>
<evidence type="ECO:0000256" key="1">
    <source>
        <dbReference type="ARBA" id="ARBA00004613"/>
    </source>
</evidence>
<keyword evidence="3" id="KW-0964">Secreted</keyword>
<proteinExistence type="inferred from homology"/>
<dbReference type="AlphaFoldDB" id="A0AAD4NAY1"/>
<dbReference type="InterPro" id="IPR038479">
    <property type="entry name" value="Transthyretin-like_sf"/>
</dbReference>